<sequence length="223" mass="24112">MPSSRDLGTRGISFLQICRPHGTHKHGGISFATNMPSLRDSQTRGDLICYKYAVPTGLANTGESHLLQICRPHGTRKHGGISFATNMPSLRDSQTRGDLICYKYAVPTGLANTGESHLLQICRPYGTRKHGGISFATNMPSPRDSQTRGNLICYKYAVPTGLANTGGSHLLQICRPYGTRKHGGISFATNMPSLRDSQTRGNLICYKYAVPTGLANTGGMSLL</sequence>
<reference evidence="1" key="1">
    <citation type="journal article" date="2021" name="Microb. Physiol.">
        <title>Proteogenomic Insights into the Physiology of Marine, Sulfate-Reducing, Filamentous Desulfonema limicola and Desulfonema magnum.</title>
        <authorList>
            <person name="Schnaars V."/>
            <person name="Wohlbrand L."/>
            <person name="Scheve S."/>
            <person name="Hinrichs C."/>
            <person name="Reinhardt R."/>
            <person name="Rabus R."/>
        </authorList>
    </citation>
    <scope>NUCLEOTIDE SEQUENCE</scope>
    <source>
        <strain evidence="1">4be13</strain>
    </source>
</reference>
<dbReference type="EMBL" id="CP061800">
    <property type="protein sequence ID" value="QTA87090.1"/>
    <property type="molecule type" value="Genomic_DNA"/>
</dbReference>
<dbReference type="Proteomes" id="UP000663722">
    <property type="component" value="Chromosome"/>
</dbReference>
<organism evidence="1 2">
    <name type="scientific">Desulfonema magnum</name>
    <dbReference type="NCBI Taxonomy" id="45655"/>
    <lineage>
        <taxon>Bacteria</taxon>
        <taxon>Pseudomonadati</taxon>
        <taxon>Thermodesulfobacteriota</taxon>
        <taxon>Desulfobacteria</taxon>
        <taxon>Desulfobacterales</taxon>
        <taxon>Desulfococcaceae</taxon>
        <taxon>Desulfonema</taxon>
    </lineage>
</organism>
<evidence type="ECO:0000313" key="1">
    <source>
        <dbReference type="EMBL" id="QTA87090.1"/>
    </source>
</evidence>
<accession>A0A975GMU9</accession>
<protein>
    <submittedName>
        <fullName evidence="1">Uncharacterized protein</fullName>
    </submittedName>
</protein>
<gene>
    <name evidence="1" type="ORF">dnm_031180</name>
</gene>
<proteinExistence type="predicted"/>
<name>A0A975GMU9_9BACT</name>
<evidence type="ECO:0000313" key="2">
    <source>
        <dbReference type="Proteomes" id="UP000663722"/>
    </source>
</evidence>
<keyword evidence="2" id="KW-1185">Reference proteome</keyword>
<dbReference type="KEGG" id="dmm:dnm_031180"/>
<dbReference type="AlphaFoldDB" id="A0A975GMU9"/>